<feature type="domain" description="Periplasmic binding protein" evidence="5">
    <location>
        <begin position="72"/>
        <end position="322"/>
    </location>
</feature>
<comment type="similarity">
    <text evidence="2">Belongs to the bacterial solute-binding protein 2 family.</text>
</comment>
<dbReference type="RefSeq" id="WP_150443504.1">
    <property type="nucleotide sequence ID" value="NZ_VYQE01000001.1"/>
</dbReference>
<dbReference type="Proteomes" id="UP000326554">
    <property type="component" value="Unassembled WGS sequence"/>
</dbReference>
<evidence type="ECO:0000256" key="3">
    <source>
        <dbReference type="ARBA" id="ARBA00022729"/>
    </source>
</evidence>
<organism evidence="6 7">
    <name type="scientific">Histidinibacterium aquaticum</name>
    <dbReference type="NCBI Taxonomy" id="2613962"/>
    <lineage>
        <taxon>Bacteria</taxon>
        <taxon>Pseudomonadati</taxon>
        <taxon>Pseudomonadota</taxon>
        <taxon>Alphaproteobacteria</taxon>
        <taxon>Rhodobacterales</taxon>
        <taxon>Paracoccaceae</taxon>
        <taxon>Histidinibacterium</taxon>
    </lineage>
</organism>
<keyword evidence="7" id="KW-1185">Reference proteome</keyword>
<reference evidence="6 7" key="1">
    <citation type="submission" date="2019-09" db="EMBL/GenBank/DDBJ databases">
        <authorList>
            <person name="Park J.-S."/>
            <person name="Choi H.-J."/>
        </authorList>
    </citation>
    <scope>NUCLEOTIDE SEQUENCE [LARGE SCALE GENOMIC DNA]</scope>
    <source>
        <strain evidence="6 7">176SS1-4</strain>
    </source>
</reference>
<proteinExistence type="inferred from homology"/>
<dbReference type="Gene3D" id="3.40.50.2300">
    <property type="match status" value="2"/>
</dbReference>
<evidence type="ECO:0000313" key="6">
    <source>
        <dbReference type="EMBL" id="KAA9010019.1"/>
    </source>
</evidence>
<dbReference type="PANTHER" id="PTHR46847">
    <property type="entry name" value="D-ALLOSE-BINDING PERIPLASMIC PROTEIN-RELATED"/>
    <property type="match status" value="1"/>
</dbReference>
<accession>A0A5J5GNX8</accession>
<dbReference type="GO" id="GO:0030246">
    <property type="term" value="F:carbohydrate binding"/>
    <property type="evidence" value="ECO:0007669"/>
    <property type="project" value="UniProtKB-ARBA"/>
</dbReference>
<sequence length="371" mass="38768">MINRRTLLGTAALLATGLAAVPAASDPAEALAELQTTVLSRGPNGEEPAPASDVTLTEDELQQIRDMDATAAIVMHYGGNDWSQAQINGLETRFEEMGIEVIAVTDAGFKPEKQVADLETIMAQSPDIIVSIPTDPVATASAYRAASEAGVHLVFMDNVPSGFVAGEDYIASVSADNYGNGVAAAHLMAQALDGAGEIGLVYHAADFFVTRQRYDAFKATIESDYPEIEIVAEQGIGGPDFSGDADRAANAMLTSNPGLDGIWAVWDVPAEGVIAAARASGRNDLVITTIDLGENVAINMAQGGYVYGLGAQRPYDQGVTEATLAGYGLLGKEAPAFVALPALPVTRDTLLDGWETVYASPATDNITNSMD</sequence>
<dbReference type="InterPro" id="IPR028082">
    <property type="entry name" value="Peripla_BP_I"/>
</dbReference>
<evidence type="ECO:0000313" key="7">
    <source>
        <dbReference type="Proteomes" id="UP000326554"/>
    </source>
</evidence>
<evidence type="ECO:0000256" key="2">
    <source>
        <dbReference type="ARBA" id="ARBA00007639"/>
    </source>
</evidence>
<evidence type="ECO:0000259" key="5">
    <source>
        <dbReference type="Pfam" id="PF13407"/>
    </source>
</evidence>
<dbReference type="GO" id="GO:0030313">
    <property type="term" value="C:cell envelope"/>
    <property type="evidence" value="ECO:0007669"/>
    <property type="project" value="UniProtKB-SubCell"/>
</dbReference>
<dbReference type="CDD" id="cd06316">
    <property type="entry name" value="PBP1_ABC_sugar_binding-like"/>
    <property type="match status" value="1"/>
</dbReference>
<dbReference type="AlphaFoldDB" id="A0A5J5GNX8"/>
<dbReference type="SUPFAM" id="SSF53822">
    <property type="entry name" value="Periplasmic binding protein-like I"/>
    <property type="match status" value="1"/>
</dbReference>
<gene>
    <name evidence="6" type="ORF">F3S47_01825</name>
</gene>
<protein>
    <submittedName>
        <fullName evidence="6">Substrate-binding domain-containing protein</fullName>
    </submittedName>
</protein>
<keyword evidence="3 4" id="KW-0732">Signal</keyword>
<dbReference type="Pfam" id="PF13407">
    <property type="entry name" value="Peripla_BP_4"/>
    <property type="match status" value="1"/>
</dbReference>
<dbReference type="PANTHER" id="PTHR46847:SF1">
    <property type="entry name" value="D-ALLOSE-BINDING PERIPLASMIC PROTEIN-RELATED"/>
    <property type="match status" value="1"/>
</dbReference>
<dbReference type="InterPro" id="IPR006311">
    <property type="entry name" value="TAT_signal"/>
</dbReference>
<comment type="subcellular location">
    <subcellularLocation>
        <location evidence="1">Cell envelope</location>
    </subcellularLocation>
</comment>
<comment type="caution">
    <text evidence="6">The sequence shown here is derived from an EMBL/GenBank/DDBJ whole genome shotgun (WGS) entry which is preliminary data.</text>
</comment>
<feature type="chain" id="PRO_5023883132" evidence="4">
    <location>
        <begin position="24"/>
        <end position="371"/>
    </location>
</feature>
<dbReference type="InterPro" id="IPR025997">
    <property type="entry name" value="SBP_2_dom"/>
</dbReference>
<evidence type="ECO:0000256" key="4">
    <source>
        <dbReference type="SAM" id="SignalP"/>
    </source>
</evidence>
<name>A0A5J5GNX8_9RHOB</name>
<dbReference type="PROSITE" id="PS51318">
    <property type="entry name" value="TAT"/>
    <property type="match status" value="1"/>
</dbReference>
<dbReference type="EMBL" id="VYQE01000001">
    <property type="protein sequence ID" value="KAA9010019.1"/>
    <property type="molecule type" value="Genomic_DNA"/>
</dbReference>
<evidence type="ECO:0000256" key="1">
    <source>
        <dbReference type="ARBA" id="ARBA00004196"/>
    </source>
</evidence>
<feature type="signal peptide" evidence="4">
    <location>
        <begin position="1"/>
        <end position="23"/>
    </location>
</feature>